<reference evidence="2" key="1">
    <citation type="submission" date="2021-03" db="EMBL/GenBank/DDBJ databases">
        <authorList>
            <person name="Bekaert M."/>
        </authorList>
    </citation>
    <scope>NUCLEOTIDE SEQUENCE</scope>
</reference>
<proteinExistence type="predicted"/>
<feature type="domain" description="Apextrin C-terminal" evidence="1">
    <location>
        <begin position="82"/>
        <end position="276"/>
    </location>
</feature>
<dbReference type="EMBL" id="CAJPWZ010001427">
    <property type="protein sequence ID" value="CAG2214854.1"/>
    <property type="molecule type" value="Genomic_DNA"/>
</dbReference>
<sequence>MLNARMLKLRINIEGLIENTSYRPCHMQSSQFEIAMLVKKENKTCGPKSGHLSLFDSSLEEFNMLNMFILFLVIASASAISWPNGRYSLPKPIDGCPLGWETGCRYQDNEDNNNINSVYPNRGYHFFGTFKRNTLMCYCIKTTDSGNGSWPSGNYCIARKGGSCPAGFCTGHIYWDDEDNANTNSKSGILPDGVYDRNTKTYYCCRSDGSAYRDINLPTSKPFYLYQYTSNCQHVRGMDRYEESITMDDEDDKNNSSDDGCHPIKTDTTEVHYCYYSLSSSK</sequence>
<comment type="caution">
    <text evidence="2">The sequence shown here is derived from an EMBL/GenBank/DDBJ whole genome shotgun (WGS) entry which is preliminary data.</text>
</comment>
<organism evidence="2 3">
    <name type="scientific">Mytilus edulis</name>
    <name type="common">Blue mussel</name>
    <dbReference type="NCBI Taxonomy" id="6550"/>
    <lineage>
        <taxon>Eukaryota</taxon>
        <taxon>Metazoa</taxon>
        <taxon>Spiralia</taxon>
        <taxon>Lophotrochozoa</taxon>
        <taxon>Mollusca</taxon>
        <taxon>Bivalvia</taxon>
        <taxon>Autobranchia</taxon>
        <taxon>Pteriomorphia</taxon>
        <taxon>Mytilida</taxon>
        <taxon>Mytiloidea</taxon>
        <taxon>Mytilidae</taxon>
        <taxon>Mytilinae</taxon>
        <taxon>Mytilus</taxon>
    </lineage>
</organism>
<gene>
    <name evidence="2" type="ORF">MEDL_28653</name>
</gene>
<keyword evidence="3" id="KW-1185">Reference proteome</keyword>
<dbReference type="OrthoDB" id="5954510at2759"/>
<dbReference type="Pfam" id="PF16977">
    <property type="entry name" value="ApeC"/>
    <property type="match status" value="1"/>
</dbReference>
<dbReference type="PANTHER" id="PTHR19324:SF33">
    <property type="entry name" value="MUCIN-5AC"/>
    <property type="match status" value="1"/>
</dbReference>
<evidence type="ECO:0000313" key="3">
    <source>
        <dbReference type="Proteomes" id="UP000683360"/>
    </source>
</evidence>
<dbReference type="PANTHER" id="PTHR19324">
    <property type="entry name" value="PERFORIN-LIKE PROTEIN 1"/>
    <property type="match status" value="1"/>
</dbReference>
<protein>
    <recommendedName>
        <fullName evidence="1">Apextrin C-terminal domain-containing protein</fullName>
    </recommendedName>
</protein>
<accession>A0A8S3S1A2</accession>
<dbReference type="Proteomes" id="UP000683360">
    <property type="component" value="Unassembled WGS sequence"/>
</dbReference>
<evidence type="ECO:0000313" key="2">
    <source>
        <dbReference type="EMBL" id="CAG2214854.1"/>
    </source>
</evidence>
<name>A0A8S3S1A2_MYTED</name>
<evidence type="ECO:0000259" key="1">
    <source>
        <dbReference type="Pfam" id="PF16977"/>
    </source>
</evidence>
<dbReference type="InterPro" id="IPR031569">
    <property type="entry name" value="ApeC"/>
</dbReference>
<dbReference type="AlphaFoldDB" id="A0A8S3S1A2"/>